<dbReference type="Proteomes" id="UP000593591">
    <property type="component" value="Chromosome"/>
</dbReference>
<keyword evidence="3 7" id="KW-0328">Glycosyltransferase</keyword>
<evidence type="ECO:0000313" key="9">
    <source>
        <dbReference type="Proteomes" id="UP000578697"/>
    </source>
</evidence>
<dbReference type="InterPro" id="IPR013534">
    <property type="entry name" value="Starch_synth_cat_dom"/>
</dbReference>
<evidence type="ECO:0000256" key="1">
    <source>
        <dbReference type="ARBA" id="ARBA00001478"/>
    </source>
</evidence>
<dbReference type="Pfam" id="PF08323">
    <property type="entry name" value="Glyco_transf_5"/>
    <property type="match status" value="1"/>
</dbReference>
<reference evidence="7 9" key="2">
    <citation type="submission" date="2020-08" db="EMBL/GenBank/DDBJ databases">
        <title>Genomic Encyclopedia of Type Strains, Phase IV (KMG-IV): sequencing the most valuable type-strain genomes for metagenomic binning, comparative biology and taxonomic classification.</title>
        <authorList>
            <person name="Goeker M."/>
        </authorList>
    </citation>
    <scope>NUCLEOTIDE SEQUENCE [LARGE SCALE GENOMIC DNA]</scope>
    <source>
        <strain evidence="7 9">DSM 103679</strain>
    </source>
</reference>
<evidence type="ECO:0000259" key="6">
    <source>
        <dbReference type="Pfam" id="PF08323"/>
    </source>
</evidence>
<feature type="domain" description="Glycosyl transferase family 1" evidence="5">
    <location>
        <begin position="342"/>
        <end position="482"/>
    </location>
</feature>
<comment type="catalytic activity">
    <reaction evidence="1">
        <text>[(1-&gt;4)-alpha-D-glucosyl](n) + ADP-alpha-D-glucose = [(1-&gt;4)-alpha-D-glucosyl](n+1) + ADP + H(+)</text>
        <dbReference type="Rhea" id="RHEA:18189"/>
        <dbReference type="Rhea" id="RHEA-COMP:9584"/>
        <dbReference type="Rhea" id="RHEA-COMP:9587"/>
        <dbReference type="ChEBI" id="CHEBI:15378"/>
        <dbReference type="ChEBI" id="CHEBI:15444"/>
        <dbReference type="ChEBI" id="CHEBI:57498"/>
        <dbReference type="ChEBI" id="CHEBI:456216"/>
        <dbReference type="EC" id="2.4.1.21"/>
    </reaction>
</comment>
<dbReference type="PANTHER" id="PTHR45825">
    <property type="entry name" value="GRANULE-BOUND STARCH SYNTHASE 1, CHLOROPLASTIC/AMYLOPLASTIC"/>
    <property type="match status" value="1"/>
</dbReference>
<evidence type="ECO:0000313" key="8">
    <source>
        <dbReference type="EMBL" id="QOS39985.1"/>
    </source>
</evidence>
<sequence>MNVFVVSREYAGIAEAGGVKNVVCSLSETLLKSGCDVTVFIPYYACTDTSSVKNLHDCREEVSFTVAGKKESVRFSEGIINGVHIVFLHHPAFAEKQGVYTYTEQEQIENPRHSKGEGHEDVLKLNVLFQKGIVLAARRIITDSPDIIHCHDATAALVPVFVKQAQGQSAEDKKYYGNTKCIVTIHNAGPGYHHNFKDIREAEFLTGLSEKILSCGMSGKRIEPFLLAAGTSTLTAVSPWYADEINSGDTDTDGLSEALKAKKIKVKGIINGIDAEKYDTGNPEVSLLPYTFCPERHDLKGKYLCRKYFFENYAAKNAKKHAENETLIQYGYLDEPDDSTVCITYHGRIAHQKGIDVASKAARLILDKKLNVRFIFAGQGFPELEMQFAAIAKDYPGRAVYIKGYTKQMARLSVASADFSLHPSYFEPCGLEDFIAQLFGTIPVANATGGLKKILDEETGFLYSPNTAEKLSEVLYSLIKIRAIPETNIFTSMIAYAAKYVKENYSWKNVAEKYYLPLYTELAGDEKK</sequence>
<dbReference type="Gene3D" id="3.40.50.2000">
    <property type="entry name" value="Glycogen Phosphorylase B"/>
    <property type="match status" value="2"/>
</dbReference>
<dbReference type="AlphaFoldDB" id="A0A840SC01"/>
<dbReference type="EC" id="2.4.1.21" evidence="2"/>
<accession>A0A840SC01</accession>
<dbReference type="PANTHER" id="PTHR45825:SF11">
    <property type="entry name" value="ALPHA AMYLASE DOMAIN-CONTAINING PROTEIN"/>
    <property type="match status" value="1"/>
</dbReference>
<dbReference type="InterPro" id="IPR001296">
    <property type="entry name" value="Glyco_trans_1"/>
</dbReference>
<evidence type="ECO:0000256" key="3">
    <source>
        <dbReference type="ARBA" id="ARBA00022676"/>
    </source>
</evidence>
<dbReference type="GO" id="GO:0009011">
    <property type="term" value="F:alpha-1,4-glucan glucosyltransferase (ADP-glucose donor) activity"/>
    <property type="evidence" value="ECO:0007669"/>
    <property type="project" value="UniProtKB-EC"/>
</dbReference>
<dbReference type="KEGG" id="trc:DYE49_05760"/>
<dbReference type="Proteomes" id="UP000578697">
    <property type="component" value="Unassembled WGS sequence"/>
</dbReference>
<evidence type="ECO:0000313" key="7">
    <source>
        <dbReference type="EMBL" id="MBB5218315.1"/>
    </source>
</evidence>
<dbReference type="EMBL" id="CP031517">
    <property type="protein sequence ID" value="QOS39985.1"/>
    <property type="molecule type" value="Genomic_DNA"/>
</dbReference>
<evidence type="ECO:0000313" key="10">
    <source>
        <dbReference type="Proteomes" id="UP000593591"/>
    </source>
</evidence>
<keyword evidence="9" id="KW-1185">Reference proteome</keyword>
<dbReference type="EMBL" id="JACHFR010000001">
    <property type="protein sequence ID" value="MBB5218315.1"/>
    <property type="molecule type" value="Genomic_DNA"/>
</dbReference>
<feature type="domain" description="Starch synthase catalytic" evidence="6">
    <location>
        <begin position="2"/>
        <end position="260"/>
    </location>
</feature>
<proteinExistence type="predicted"/>
<gene>
    <name evidence="8" type="ORF">DYE49_05760</name>
    <name evidence="7" type="ORF">HNP77_000659</name>
</gene>
<evidence type="ECO:0000259" key="5">
    <source>
        <dbReference type="Pfam" id="PF00534"/>
    </source>
</evidence>
<reference evidence="8 10" key="1">
    <citation type="submission" date="2018-08" db="EMBL/GenBank/DDBJ databases">
        <title>The first complete genome of Treponema rectale (CHPAT), a commensal spirochete of the bovine rectum.</title>
        <authorList>
            <person name="Staton G.J."/>
            <person name="Clegg S.R."/>
            <person name="Carter S.D."/>
            <person name="Radford A.D."/>
            <person name="Darby A."/>
            <person name="Hall N."/>
            <person name="Birtles R.J."/>
            <person name="Evans N.J."/>
        </authorList>
    </citation>
    <scope>NUCLEOTIDE SEQUENCE [LARGE SCALE GENOMIC DNA]</scope>
    <source>
        <strain evidence="8 10">CHPA</strain>
    </source>
</reference>
<evidence type="ECO:0000256" key="2">
    <source>
        <dbReference type="ARBA" id="ARBA00012588"/>
    </source>
</evidence>
<organism evidence="7 9">
    <name type="scientific">Treponema rectale</name>
    <dbReference type="NCBI Taxonomy" id="744512"/>
    <lineage>
        <taxon>Bacteria</taxon>
        <taxon>Pseudomonadati</taxon>
        <taxon>Spirochaetota</taxon>
        <taxon>Spirochaetia</taxon>
        <taxon>Spirochaetales</taxon>
        <taxon>Treponemataceae</taxon>
        <taxon>Treponema</taxon>
    </lineage>
</organism>
<dbReference type="SUPFAM" id="SSF53756">
    <property type="entry name" value="UDP-Glycosyltransferase/glycogen phosphorylase"/>
    <property type="match status" value="1"/>
</dbReference>
<keyword evidence="4 7" id="KW-0808">Transferase</keyword>
<dbReference type="Pfam" id="PF00534">
    <property type="entry name" value="Glycos_transf_1"/>
    <property type="match status" value="1"/>
</dbReference>
<protein>
    <recommendedName>
        <fullName evidence="2">starch synthase</fullName>
        <ecNumber evidence="2">2.4.1.21</ecNumber>
    </recommendedName>
</protein>
<name>A0A840SC01_9SPIR</name>
<dbReference type="RefSeq" id="WP_184651736.1">
    <property type="nucleotide sequence ID" value="NZ_JACHFR010000001.1"/>
</dbReference>
<evidence type="ECO:0000256" key="4">
    <source>
        <dbReference type="ARBA" id="ARBA00022679"/>
    </source>
</evidence>